<feature type="transmembrane region" description="Helical" evidence="5">
    <location>
        <begin position="82"/>
        <end position="102"/>
    </location>
</feature>
<feature type="transmembrane region" description="Helical" evidence="5">
    <location>
        <begin position="12"/>
        <end position="32"/>
    </location>
</feature>
<dbReference type="RefSeq" id="WP_152806217.1">
    <property type="nucleotide sequence ID" value="NZ_WHNX01000033.1"/>
</dbReference>
<evidence type="ECO:0000313" key="7">
    <source>
        <dbReference type="Proteomes" id="UP000440004"/>
    </source>
</evidence>
<accession>A0A6A7KCR2</accession>
<name>A0A6A7KCR2_9FIRM</name>
<dbReference type="GO" id="GO:0004671">
    <property type="term" value="F:protein C-terminal S-isoprenylcysteine carboxyl O-methyltransferase activity"/>
    <property type="evidence" value="ECO:0007669"/>
    <property type="project" value="InterPro"/>
</dbReference>
<evidence type="ECO:0000256" key="4">
    <source>
        <dbReference type="ARBA" id="ARBA00023136"/>
    </source>
</evidence>
<keyword evidence="7" id="KW-1185">Reference proteome</keyword>
<dbReference type="AlphaFoldDB" id="A0A6A7KCR2"/>
<feature type="transmembrane region" description="Helical" evidence="5">
    <location>
        <begin position="44"/>
        <end position="62"/>
    </location>
</feature>
<protein>
    <recommendedName>
        <fullName evidence="8">Isoprenylcysteine carboxylmethyltransferase family protein</fullName>
    </recommendedName>
</protein>
<comment type="caution">
    <text evidence="6">The sequence shown here is derived from an EMBL/GenBank/DDBJ whole genome shotgun (WGS) entry which is preliminary data.</text>
</comment>
<evidence type="ECO:0000256" key="2">
    <source>
        <dbReference type="ARBA" id="ARBA00022692"/>
    </source>
</evidence>
<reference evidence="6 7" key="1">
    <citation type="submission" date="2019-10" db="EMBL/GenBank/DDBJ databases">
        <title>Alkalibaculum tamaniensis sp.nov., a new alkaliphilic acetogen, isolated on methoxylated aromatics from a mud volcano.</title>
        <authorList>
            <person name="Khomyakova M.A."/>
            <person name="Merkel A.Y."/>
            <person name="Bonch-Osmolovskaya E.A."/>
            <person name="Slobodkin A.I."/>
        </authorList>
    </citation>
    <scope>NUCLEOTIDE SEQUENCE [LARGE SCALE GENOMIC DNA]</scope>
    <source>
        <strain evidence="6 7">M08DMB</strain>
    </source>
</reference>
<evidence type="ECO:0008006" key="8">
    <source>
        <dbReference type="Google" id="ProtNLM"/>
    </source>
</evidence>
<dbReference type="Pfam" id="PF04140">
    <property type="entry name" value="ICMT"/>
    <property type="match status" value="1"/>
</dbReference>
<dbReference type="EMBL" id="WHNX01000033">
    <property type="protein sequence ID" value="MPW26957.1"/>
    <property type="molecule type" value="Genomic_DNA"/>
</dbReference>
<dbReference type="Proteomes" id="UP000440004">
    <property type="component" value="Unassembled WGS sequence"/>
</dbReference>
<sequence length="199" mass="23508">MIIFTFDFIIRIIISFCMTALVISIVADFVFYGTEEHVKKSKRSIVATGTMFLFFFVYFGVIKSGLGQYHFLDEQIERVSSILGTIMIILGVITNILGRLKLKANWANHIKIYDSHKLIRTGIYRIVRHPLYASLMLMLFGGVLVYKNYLSFFLTNFVFLPFMDYRVNQEESMLLKEFPEYEEYKRDTGKFFPKFFKRR</sequence>
<organism evidence="6 7">
    <name type="scientific">Alkalibaculum sporogenes</name>
    <dbReference type="NCBI Taxonomy" id="2655001"/>
    <lineage>
        <taxon>Bacteria</taxon>
        <taxon>Bacillati</taxon>
        <taxon>Bacillota</taxon>
        <taxon>Clostridia</taxon>
        <taxon>Eubacteriales</taxon>
        <taxon>Eubacteriaceae</taxon>
        <taxon>Alkalibaculum</taxon>
    </lineage>
</organism>
<evidence type="ECO:0000256" key="3">
    <source>
        <dbReference type="ARBA" id="ARBA00022989"/>
    </source>
</evidence>
<keyword evidence="2 5" id="KW-0812">Transmembrane</keyword>
<keyword evidence="3 5" id="KW-1133">Transmembrane helix</keyword>
<dbReference type="InterPro" id="IPR007269">
    <property type="entry name" value="ICMT_MeTrfase"/>
</dbReference>
<dbReference type="PANTHER" id="PTHR12714">
    <property type="entry name" value="PROTEIN-S ISOPRENYLCYSTEINE O-METHYLTRANSFERASE"/>
    <property type="match status" value="1"/>
</dbReference>
<evidence type="ECO:0000256" key="5">
    <source>
        <dbReference type="SAM" id="Phobius"/>
    </source>
</evidence>
<dbReference type="Gene3D" id="1.20.120.1630">
    <property type="match status" value="1"/>
</dbReference>
<evidence type="ECO:0000313" key="6">
    <source>
        <dbReference type="EMBL" id="MPW26957.1"/>
    </source>
</evidence>
<keyword evidence="4 5" id="KW-0472">Membrane</keyword>
<evidence type="ECO:0000256" key="1">
    <source>
        <dbReference type="ARBA" id="ARBA00004141"/>
    </source>
</evidence>
<proteinExistence type="predicted"/>
<comment type="subcellular location">
    <subcellularLocation>
        <location evidence="1">Membrane</location>
        <topology evidence="1">Multi-pass membrane protein</topology>
    </subcellularLocation>
</comment>
<dbReference type="GO" id="GO:0016020">
    <property type="term" value="C:membrane"/>
    <property type="evidence" value="ECO:0007669"/>
    <property type="project" value="UniProtKB-SubCell"/>
</dbReference>
<feature type="transmembrane region" description="Helical" evidence="5">
    <location>
        <begin position="149"/>
        <end position="167"/>
    </location>
</feature>
<dbReference type="PANTHER" id="PTHR12714:SF9">
    <property type="entry name" value="PROTEIN-S-ISOPRENYLCYSTEINE O-METHYLTRANSFERASE"/>
    <property type="match status" value="1"/>
</dbReference>
<gene>
    <name evidence="6" type="ORF">GC105_14320</name>
</gene>